<sequence length="168" mass="19315">MDKMKEIVVYLQDISFFRSITCFTADANDIMLLSNSIRLQSDYLTSHRILQISMNIIQAIQSLHLNNIVHGSINTDAVILLISPKEPITALLGKFSNTTIFKNDLHEKYRNRYRQLIKTDISDFALLCNELSSYCQTQIDQINESQLQPDKVMQASEGIESWRSVNEK</sequence>
<proteinExistence type="predicted"/>
<evidence type="ECO:0008006" key="3">
    <source>
        <dbReference type="Google" id="ProtNLM"/>
    </source>
</evidence>
<dbReference type="InterPro" id="IPR011009">
    <property type="entry name" value="Kinase-like_dom_sf"/>
</dbReference>
<evidence type="ECO:0000313" key="1">
    <source>
        <dbReference type="EMBL" id="EDV18982.1"/>
    </source>
</evidence>
<accession>B3SE64</accession>
<dbReference type="HOGENOM" id="CLU_1590600_0_0_1"/>
<dbReference type="KEGG" id="tad:TRIADDRAFT_62564"/>
<reference evidence="1 2" key="1">
    <citation type="journal article" date="2008" name="Nature">
        <title>The Trichoplax genome and the nature of placozoans.</title>
        <authorList>
            <person name="Srivastava M."/>
            <person name="Begovic E."/>
            <person name="Chapman J."/>
            <person name="Putnam N.H."/>
            <person name="Hellsten U."/>
            <person name="Kawashima T."/>
            <person name="Kuo A."/>
            <person name="Mitros T."/>
            <person name="Salamov A."/>
            <person name="Carpenter M.L."/>
            <person name="Signorovitch A.Y."/>
            <person name="Moreno M.A."/>
            <person name="Kamm K."/>
            <person name="Grimwood J."/>
            <person name="Schmutz J."/>
            <person name="Shapiro H."/>
            <person name="Grigoriev I.V."/>
            <person name="Buss L.W."/>
            <person name="Schierwater B."/>
            <person name="Dellaporta S.L."/>
            <person name="Rokhsar D.S."/>
        </authorList>
    </citation>
    <scope>NUCLEOTIDE SEQUENCE [LARGE SCALE GENOMIC DNA]</scope>
    <source>
        <strain evidence="1 2">Grell-BS-1999</strain>
    </source>
</reference>
<dbReference type="RefSeq" id="XP_002118533.1">
    <property type="nucleotide sequence ID" value="XM_002118497.1"/>
</dbReference>
<dbReference type="Proteomes" id="UP000009022">
    <property type="component" value="Unassembled WGS sequence"/>
</dbReference>
<dbReference type="SUPFAM" id="SSF56112">
    <property type="entry name" value="Protein kinase-like (PK-like)"/>
    <property type="match status" value="1"/>
</dbReference>
<evidence type="ECO:0000313" key="2">
    <source>
        <dbReference type="Proteomes" id="UP000009022"/>
    </source>
</evidence>
<organism evidence="1 2">
    <name type="scientific">Trichoplax adhaerens</name>
    <name type="common">Trichoplax reptans</name>
    <dbReference type="NCBI Taxonomy" id="10228"/>
    <lineage>
        <taxon>Eukaryota</taxon>
        <taxon>Metazoa</taxon>
        <taxon>Placozoa</taxon>
        <taxon>Uniplacotomia</taxon>
        <taxon>Trichoplacea</taxon>
        <taxon>Trichoplacidae</taxon>
        <taxon>Trichoplax</taxon>
    </lineage>
</organism>
<dbReference type="InParanoid" id="B3SE64"/>
<dbReference type="CTD" id="6759746"/>
<gene>
    <name evidence="1" type="ORF">TRIADDRAFT_62564</name>
</gene>
<name>B3SE64_TRIAD</name>
<protein>
    <recommendedName>
        <fullName evidence="3">Protein kinase domain-containing protein</fullName>
    </recommendedName>
</protein>
<keyword evidence="2" id="KW-1185">Reference proteome</keyword>
<dbReference type="PhylomeDB" id="B3SE64"/>
<feature type="non-terminal residue" evidence="1">
    <location>
        <position position="168"/>
    </location>
</feature>
<dbReference type="EMBL" id="DS985367">
    <property type="protein sequence ID" value="EDV18982.1"/>
    <property type="molecule type" value="Genomic_DNA"/>
</dbReference>
<dbReference type="AlphaFoldDB" id="B3SE64"/>
<dbReference type="GeneID" id="6759746"/>